<reference evidence="2 3" key="1">
    <citation type="journal article" date="2008" name="Nature">
        <title>The genome of the model beetle and pest Tribolium castaneum.</title>
        <authorList>
            <consortium name="Tribolium Genome Sequencing Consortium"/>
            <person name="Richards S."/>
            <person name="Gibbs R.A."/>
            <person name="Weinstock G.M."/>
            <person name="Brown S.J."/>
            <person name="Denell R."/>
            <person name="Beeman R.W."/>
            <person name="Gibbs R."/>
            <person name="Beeman R.W."/>
            <person name="Brown S.J."/>
            <person name="Bucher G."/>
            <person name="Friedrich M."/>
            <person name="Grimmelikhuijzen C.J."/>
            <person name="Klingler M."/>
            <person name="Lorenzen M."/>
            <person name="Richards S."/>
            <person name="Roth S."/>
            <person name="Schroder R."/>
            <person name="Tautz D."/>
            <person name="Zdobnov E.M."/>
            <person name="Muzny D."/>
            <person name="Gibbs R.A."/>
            <person name="Weinstock G.M."/>
            <person name="Attaway T."/>
            <person name="Bell S."/>
            <person name="Buhay C.J."/>
            <person name="Chandrabose M.N."/>
            <person name="Chavez D."/>
            <person name="Clerk-Blankenburg K.P."/>
            <person name="Cree A."/>
            <person name="Dao M."/>
            <person name="Davis C."/>
            <person name="Chacko J."/>
            <person name="Dinh H."/>
            <person name="Dugan-Rocha S."/>
            <person name="Fowler G."/>
            <person name="Garner T.T."/>
            <person name="Garnes J."/>
            <person name="Gnirke A."/>
            <person name="Hawes A."/>
            <person name="Hernandez J."/>
            <person name="Hines S."/>
            <person name="Holder M."/>
            <person name="Hume J."/>
            <person name="Jhangiani S.N."/>
            <person name="Joshi V."/>
            <person name="Khan Z.M."/>
            <person name="Jackson L."/>
            <person name="Kovar C."/>
            <person name="Kowis A."/>
            <person name="Lee S."/>
            <person name="Lewis L.R."/>
            <person name="Margolis J."/>
            <person name="Morgan M."/>
            <person name="Nazareth L.V."/>
            <person name="Nguyen N."/>
            <person name="Okwuonu G."/>
            <person name="Parker D."/>
            <person name="Richards S."/>
            <person name="Ruiz S.J."/>
            <person name="Santibanez J."/>
            <person name="Savard J."/>
            <person name="Scherer S.E."/>
            <person name="Schneider B."/>
            <person name="Sodergren E."/>
            <person name="Tautz D."/>
            <person name="Vattahil S."/>
            <person name="Villasana D."/>
            <person name="White C.S."/>
            <person name="Wright R."/>
            <person name="Park Y."/>
            <person name="Beeman R.W."/>
            <person name="Lord J."/>
            <person name="Oppert B."/>
            <person name="Lorenzen M."/>
            <person name="Brown S."/>
            <person name="Wang L."/>
            <person name="Savard J."/>
            <person name="Tautz D."/>
            <person name="Richards S."/>
            <person name="Weinstock G."/>
            <person name="Gibbs R.A."/>
            <person name="Liu Y."/>
            <person name="Worley K."/>
            <person name="Weinstock G."/>
            <person name="Elsik C.G."/>
            <person name="Reese J.T."/>
            <person name="Elhaik E."/>
            <person name="Landan G."/>
            <person name="Graur D."/>
            <person name="Arensburger P."/>
            <person name="Atkinson P."/>
            <person name="Beeman R.W."/>
            <person name="Beidler J."/>
            <person name="Brown S.J."/>
            <person name="Demuth J.P."/>
            <person name="Drury D.W."/>
            <person name="Du Y.Z."/>
            <person name="Fujiwara H."/>
            <person name="Lorenzen M."/>
            <person name="Maselli V."/>
            <person name="Osanai M."/>
            <person name="Park Y."/>
            <person name="Robertson H.M."/>
            <person name="Tu Z."/>
            <person name="Wang J.J."/>
            <person name="Wang S."/>
            <person name="Richards S."/>
            <person name="Song H."/>
            <person name="Zhang L."/>
            <person name="Sodergren E."/>
            <person name="Werner D."/>
            <person name="Stanke M."/>
            <person name="Morgenstern B."/>
            <person name="Solovyev V."/>
            <person name="Kosarev P."/>
            <person name="Brown G."/>
            <person name="Chen H.C."/>
            <person name="Ermolaeva O."/>
            <person name="Hlavina W."/>
            <person name="Kapustin Y."/>
            <person name="Kiryutin B."/>
            <person name="Kitts P."/>
            <person name="Maglott D."/>
            <person name="Pruitt K."/>
            <person name="Sapojnikov V."/>
            <person name="Souvorov A."/>
            <person name="Mackey A.J."/>
            <person name="Waterhouse R.M."/>
            <person name="Wyder S."/>
            <person name="Zdobnov E.M."/>
            <person name="Zdobnov E.M."/>
            <person name="Wyder S."/>
            <person name="Kriventseva E.V."/>
            <person name="Kadowaki T."/>
            <person name="Bork P."/>
            <person name="Aranda M."/>
            <person name="Bao R."/>
            <person name="Beermann A."/>
            <person name="Berns N."/>
            <person name="Bolognesi R."/>
            <person name="Bonneton F."/>
            <person name="Bopp D."/>
            <person name="Brown S.J."/>
            <person name="Bucher G."/>
            <person name="Butts T."/>
            <person name="Chaumot A."/>
            <person name="Denell R.E."/>
            <person name="Ferrier D.E."/>
            <person name="Friedrich M."/>
            <person name="Gordon C.M."/>
            <person name="Jindra M."/>
            <person name="Klingler M."/>
            <person name="Lan Q."/>
            <person name="Lattorff H.M."/>
            <person name="Laudet V."/>
            <person name="von Levetsow C."/>
            <person name="Liu Z."/>
            <person name="Lutz R."/>
            <person name="Lynch J.A."/>
            <person name="da Fonseca R.N."/>
            <person name="Posnien N."/>
            <person name="Reuter R."/>
            <person name="Roth S."/>
            <person name="Savard J."/>
            <person name="Schinko J.B."/>
            <person name="Schmitt C."/>
            <person name="Schoppmeier M."/>
            <person name="Schroder R."/>
            <person name="Shippy T.D."/>
            <person name="Simonnet F."/>
            <person name="Marques-Souza H."/>
            <person name="Tautz D."/>
            <person name="Tomoyasu Y."/>
            <person name="Trauner J."/>
            <person name="Van der Zee M."/>
            <person name="Vervoort M."/>
            <person name="Wittkopp N."/>
            <person name="Wimmer E.A."/>
            <person name="Yang X."/>
            <person name="Jones A.K."/>
            <person name="Sattelle D.B."/>
            <person name="Ebert P.R."/>
            <person name="Nelson D."/>
            <person name="Scott J.G."/>
            <person name="Beeman R.W."/>
            <person name="Muthukrishnan S."/>
            <person name="Kramer K.J."/>
            <person name="Arakane Y."/>
            <person name="Beeman R.W."/>
            <person name="Zhu Q."/>
            <person name="Hogenkamp D."/>
            <person name="Dixit R."/>
            <person name="Oppert B."/>
            <person name="Jiang H."/>
            <person name="Zou Z."/>
            <person name="Marshall J."/>
            <person name="Elpidina E."/>
            <person name="Vinokurov K."/>
            <person name="Oppert C."/>
            <person name="Zou Z."/>
            <person name="Evans J."/>
            <person name="Lu Z."/>
            <person name="Zhao P."/>
            <person name="Sumathipala N."/>
            <person name="Altincicek B."/>
            <person name="Vilcinskas A."/>
            <person name="Williams M."/>
            <person name="Hultmark D."/>
            <person name="Hetru C."/>
            <person name="Jiang H."/>
            <person name="Grimmelikhuijzen C.J."/>
            <person name="Hauser F."/>
            <person name="Cazzamali G."/>
            <person name="Williamson M."/>
            <person name="Park Y."/>
            <person name="Li B."/>
            <person name="Tanaka Y."/>
            <person name="Predel R."/>
            <person name="Neupert S."/>
            <person name="Schachtner J."/>
            <person name="Verleyen P."/>
            <person name="Raible F."/>
            <person name="Bork P."/>
            <person name="Friedrich M."/>
            <person name="Walden K.K."/>
            <person name="Robertson H.M."/>
            <person name="Angeli S."/>
            <person name="Foret S."/>
            <person name="Bucher G."/>
            <person name="Schuetz S."/>
            <person name="Maleszka R."/>
            <person name="Wimmer E.A."/>
            <person name="Beeman R.W."/>
            <person name="Lorenzen M."/>
            <person name="Tomoyasu Y."/>
            <person name="Miller S.C."/>
            <person name="Grossmann D."/>
            <person name="Bucher G."/>
        </authorList>
    </citation>
    <scope>NUCLEOTIDE SEQUENCE [LARGE SCALE GENOMIC DNA]</scope>
    <source>
        <strain evidence="2 3">Georgia GA2</strain>
    </source>
</reference>
<dbReference type="HOGENOM" id="CLU_676756_0_0_1"/>
<feature type="coiled-coil region" evidence="1">
    <location>
        <begin position="342"/>
        <end position="369"/>
    </location>
</feature>
<dbReference type="PANTHER" id="PTHR44414:SF1">
    <property type="entry name" value="PROTEIN NEDD1"/>
    <property type="match status" value="1"/>
</dbReference>
<sequence length="407" mass="45134">MLISAGLALKIHPFGPQGVDATARPQLSAASKIIQVSTCNDNTYLLILRENEKPAIFSAKDKSNIRLIHTINVSNVTTLTFKHTTKKAIALGTKTGDVLIYDTKNRTVANTYPKISDEIKFLDFTANDKHLCGLDASTLLVITDLGANPSVKKYKQAVECVLMRCHPFVANRVAVGLSTHTVVLWDVQTGSELVSLGLGESPVSGIAMSSCGNYLVMCGDCIKIYGIDFVSGNHTFQFHVDMDSRVTCMDLSPDDRYVAIGLSNGSVRLYDVKQNMLMVSEARVHNEAISTLVFEHETFESNSHFSSMVKLSELDVKNRSGEEKSVKVAEGDDLEKFKNRVLKLVKCEMDRLESQLDEHCDKFQKFLDNEFEAIDSIISKKWNIFTDGDMNQIMKAICPEEARSSVD</sequence>
<dbReference type="GO" id="GO:0005814">
    <property type="term" value="C:centriole"/>
    <property type="evidence" value="ECO:0000318"/>
    <property type="project" value="GO_Central"/>
</dbReference>
<dbReference type="PhylomeDB" id="D6X4C8"/>
<dbReference type="GO" id="GO:0005737">
    <property type="term" value="C:cytoplasm"/>
    <property type="evidence" value="ECO:0000318"/>
    <property type="project" value="GO_Central"/>
</dbReference>
<dbReference type="KEGG" id="tca:107398847"/>
<dbReference type="InterPro" id="IPR015943">
    <property type="entry name" value="WD40/YVTN_repeat-like_dom_sf"/>
</dbReference>
<dbReference type="GO" id="GO:0000922">
    <property type="term" value="C:spindle pole"/>
    <property type="evidence" value="ECO:0000318"/>
    <property type="project" value="GO_Central"/>
</dbReference>
<organism evidence="2 3">
    <name type="scientific">Tribolium castaneum</name>
    <name type="common">Red flour beetle</name>
    <dbReference type="NCBI Taxonomy" id="7070"/>
    <lineage>
        <taxon>Eukaryota</taxon>
        <taxon>Metazoa</taxon>
        <taxon>Ecdysozoa</taxon>
        <taxon>Arthropoda</taxon>
        <taxon>Hexapoda</taxon>
        <taxon>Insecta</taxon>
        <taxon>Pterygota</taxon>
        <taxon>Neoptera</taxon>
        <taxon>Endopterygota</taxon>
        <taxon>Coleoptera</taxon>
        <taxon>Polyphaga</taxon>
        <taxon>Cucujiformia</taxon>
        <taxon>Tenebrionidae</taxon>
        <taxon>Tenebrionidae incertae sedis</taxon>
        <taxon>Tribolium</taxon>
    </lineage>
</organism>
<reference evidence="2 3" key="2">
    <citation type="journal article" date="2010" name="Nucleic Acids Res.">
        <title>BeetleBase in 2010: revisions to provide comprehensive genomic information for Tribolium castaneum.</title>
        <authorList>
            <person name="Kim H.S."/>
            <person name="Murphy T."/>
            <person name="Xia J."/>
            <person name="Caragea D."/>
            <person name="Park Y."/>
            <person name="Beeman R.W."/>
            <person name="Lorenzen M.D."/>
            <person name="Butcher S."/>
            <person name="Manak J.R."/>
            <person name="Brown S.J."/>
        </authorList>
    </citation>
    <scope>NUCLEOTIDE SEQUENCE [LARGE SCALE GENOMIC DNA]</scope>
    <source>
        <strain evidence="2 3">Georgia GA2</strain>
    </source>
</reference>
<dbReference type="SUPFAM" id="SSF50978">
    <property type="entry name" value="WD40 repeat-like"/>
    <property type="match status" value="1"/>
</dbReference>
<dbReference type="AlphaFoldDB" id="D6X4C8"/>
<dbReference type="STRING" id="7070.D6X4C8"/>
<dbReference type="OrthoDB" id="1602884at2759"/>
<dbReference type="Proteomes" id="UP000007266">
    <property type="component" value="Unassembled WGS sequence"/>
</dbReference>
<dbReference type="InterPro" id="IPR001680">
    <property type="entry name" value="WD40_rpt"/>
</dbReference>
<dbReference type="OMA" id="AICPEEA"/>
<evidence type="ECO:0000256" key="1">
    <source>
        <dbReference type="SAM" id="Coils"/>
    </source>
</evidence>
<dbReference type="InterPro" id="IPR052818">
    <property type="entry name" value="NEDD1_Spindle_Assembly"/>
</dbReference>
<dbReference type="GO" id="GO:0005813">
    <property type="term" value="C:centrosome"/>
    <property type="evidence" value="ECO:0000318"/>
    <property type="project" value="GO_Central"/>
</dbReference>
<name>D6X4C8_TRICA</name>
<dbReference type="Gene3D" id="2.130.10.10">
    <property type="entry name" value="YVTN repeat-like/Quinoprotein amine dehydrogenase"/>
    <property type="match status" value="1"/>
</dbReference>
<dbReference type="SMART" id="SM00320">
    <property type="entry name" value="WD40"/>
    <property type="match status" value="3"/>
</dbReference>
<dbReference type="GO" id="GO:0043015">
    <property type="term" value="F:gamma-tubulin binding"/>
    <property type="evidence" value="ECO:0000318"/>
    <property type="project" value="GO_Central"/>
</dbReference>
<proteinExistence type="predicted"/>
<keyword evidence="1" id="KW-0175">Coiled coil</keyword>
<evidence type="ECO:0000313" key="2">
    <source>
        <dbReference type="EMBL" id="EEZ97536.1"/>
    </source>
</evidence>
<dbReference type="GO" id="GO:0000278">
    <property type="term" value="P:mitotic cell cycle"/>
    <property type="evidence" value="ECO:0000318"/>
    <property type="project" value="GO_Central"/>
</dbReference>
<dbReference type="PANTHER" id="PTHR44414">
    <property type="entry name" value="PROTEIN NEDD1"/>
    <property type="match status" value="1"/>
</dbReference>
<accession>D6X4C8</accession>
<dbReference type="EMBL" id="KQ971410">
    <property type="protein sequence ID" value="EEZ97536.1"/>
    <property type="molecule type" value="Genomic_DNA"/>
</dbReference>
<gene>
    <name evidence="2" type="primary">AUGUSTUS-3.0.2_11384</name>
    <name evidence="2" type="ORF">TcasGA2_TC011384</name>
</gene>
<dbReference type="Pfam" id="PF00400">
    <property type="entry name" value="WD40"/>
    <property type="match status" value="1"/>
</dbReference>
<dbReference type="GO" id="GO:0036064">
    <property type="term" value="C:ciliary basal body"/>
    <property type="evidence" value="ECO:0000318"/>
    <property type="project" value="GO_Central"/>
</dbReference>
<dbReference type="InterPro" id="IPR036322">
    <property type="entry name" value="WD40_repeat_dom_sf"/>
</dbReference>
<dbReference type="GO" id="GO:0007020">
    <property type="term" value="P:microtubule nucleation"/>
    <property type="evidence" value="ECO:0000318"/>
    <property type="project" value="GO_Central"/>
</dbReference>
<protein>
    <submittedName>
        <fullName evidence="2">Uncharacterized protein</fullName>
    </submittedName>
</protein>
<evidence type="ECO:0000313" key="3">
    <source>
        <dbReference type="Proteomes" id="UP000007266"/>
    </source>
</evidence>
<keyword evidence="3" id="KW-1185">Reference proteome</keyword>